<gene>
    <name evidence="2" type="ORF">TR158728</name>
</gene>
<protein>
    <submittedName>
        <fullName evidence="2">Uncharacterized protein</fullName>
    </submittedName>
</protein>
<feature type="region of interest" description="Disordered" evidence="1">
    <location>
        <begin position="155"/>
        <end position="208"/>
    </location>
</feature>
<feature type="region of interest" description="Disordered" evidence="1">
    <location>
        <begin position="456"/>
        <end position="509"/>
    </location>
</feature>
<feature type="compositionally biased region" description="Polar residues" evidence="1">
    <location>
        <begin position="852"/>
        <end position="861"/>
    </location>
</feature>
<accession>A0A0X3PM15</accession>
<feature type="compositionally biased region" description="Polar residues" evidence="1">
    <location>
        <begin position="456"/>
        <end position="465"/>
    </location>
</feature>
<dbReference type="EMBL" id="GEEE01004028">
    <property type="protein sequence ID" value="JAP59197.1"/>
    <property type="molecule type" value="Transcribed_RNA"/>
</dbReference>
<evidence type="ECO:0000313" key="2">
    <source>
        <dbReference type="EMBL" id="JAP52965.1"/>
    </source>
</evidence>
<dbReference type="AlphaFoldDB" id="A0A0X3PM15"/>
<feature type="compositionally biased region" description="Basic and acidic residues" evidence="1">
    <location>
        <begin position="157"/>
        <end position="192"/>
    </location>
</feature>
<name>A0A0X3PM15_SCHSO</name>
<sequence>MVDVSNKYKTAQSIAPIKQPLLESVLQAYGCLKRSSAKSLPLIPYASQTDKPESAHYSLPRRVYVSSQRFPGPKSLFITPLDSFLDPPVICKSTDYCLLGGELIASRRAEKYISTHIIVSTQYSRSHEYEDILQTSVSQTFPILYQRIRPIQSSVSTKKESEREIQSKIEYNPQKEHPKVEEEQKEESKIGDLDVSESSGLTSVLPRSLASSERTLSIPCSQKDIESGQMKRINSHRGSAEVVVNSGRRESRRDSEKTVVADGDERIYNSPTMYQITKVPAQYAVDYLQDSPDALNEGICELKDGHPNNGKAAVKVEKEGPPSRWREDVANTISKRATSVDEIRRRFEESCTVILPKGTKRPTPKQAPTLPLTKGLPSHFSPVSTEDHVRSSAFNLKRSQSASALLNGGCGVSKKNCTDDRGDDQNKSRIMLRPSAVKPFESSNPRSPQFARRIAGTQTEGNPQPVSIHPNRLFRRSDDEWERERVGRRYNPSPTQRRLPGENGRHLSPRSINRAANETLWPDGVYIKAGDVYKRVETNTFANGTSVQYFLPRSRDEPVADALTDVDYGSGTHFRVGARRREFSRDMLEAETRPYHTVALSRSSSSLSLPRSPVRYKEEQMKAQIGGFSKTDTQTFQKCHNLTVDCSDHSDSHRRVGQTSPSLRRQDVPHRGSLPCVSGSRGTARCWRERPSPTLNYSYLEHMEPSTMPYRSNTLSSWSDLRTAKDSLLFVGLPMRKSCSQQHLSPHLSQSVAIRHRFPKAGGTDWRTRASKIRADRQMIHELRGSWSPSPSPPRCLPNDLEEQTELEIRDQVMHGAPVHALKWKQPWINMTNAKVSANLPAYAKSPPSPRAQASVSPRQRNQFKRSGMAGCVDQASISQEFGSNIAFFEQMARENMNEPHCSFGSDCYHCSFRHRLGALRSASPSPSRTRARPYFGSLRRPNLSNLQFNREFREGGRPRVEVINSPGKLYSQVECVSPKSKTGNSFSQTHAARRSVRRLGDIYYTS</sequence>
<feature type="region of interest" description="Disordered" evidence="1">
    <location>
        <begin position="841"/>
        <end position="861"/>
    </location>
</feature>
<evidence type="ECO:0000256" key="1">
    <source>
        <dbReference type="SAM" id="MobiDB-lite"/>
    </source>
</evidence>
<reference evidence="2" key="1">
    <citation type="submission" date="2016-01" db="EMBL/GenBank/DDBJ databases">
        <title>Reference transcriptome for the parasite Schistocephalus solidus: insights into the molecular evolution of parasitism.</title>
        <authorList>
            <person name="Hebert F.O."/>
            <person name="Grambauer S."/>
            <person name="Barber I."/>
            <person name="Landry C.R."/>
            <person name="Aubin-Horth N."/>
        </authorList>
    </citation>
    <scope>NUCLEOTIDE SEQUENCE</scope>
</reference>
<organism evidence="2">
    <name type="scientific">Schistocephalus solidus</name>
    <name type="common">Tapeworm</name>
    <dbReference type="NCBI Taxonomy" id="70667"/>
    <lineage>
        <taxon>Eukaryota</taxon>
        <taxon>Metazoa</taxon>
        <taxon>Spiralia</taxon>
        <taxon>Lophotrochozoa</taxon>
        <taxon>Platyhelminthes</taxon>
        <taxon>Cestoda</taxon>
        <taxon>Eucestoda</taxon>
        <taxon>Diphyllobothriidea</taxon>
        <taxon>Diphyllobothriidae</taxon>
        <taxon>Schistocephalus</taxon>
    </lineage>
</organism>
<feature type="region of interest" description="Disordered" evidence="1">
    <location>
        <begin position="356"/>
        <end position="384"/>
    </location>
</feature>
<feature type="region of interest" description="Disordered" evidence="1">
    <location>
        <begin position="647"/>
        <end position="676"/>
    </location>
</feature>
<dbReference type="EMBL" id="GEEE01010260">
    <property type="protein sequence ID" value="JAP52965.1"/>
    <property type="molecule type" value="Transcribed_RNA"/>
</dbReference>
<proteinExistence type="predicted"/>
<feature type="compositionally biased region" description="Basic and acidic residues" evidence="1">
    <location>
        <begin position="475"/>
        <end position="487"/>
    </location>
</feature>